<accession>A0AAD8J3J7</accession>
<keyword evidence="3" id="KW-1185">Reference proteome</keyword>
<reference evidence="2" key="2">
    <citation type="submission" date="2023-05" db="EMBL/GenBank/DDBJ databases">
        <authorList>
            <person name="Schelkunov M.I."/>
        </authorList>
    </citation>
    <scope>NUCLEOTIDE SEQUENCE</scope>
    <source>
        <strain evidence="2">Hsosn_3</strain>
        <tissue evidence="2">Leaf</tissue>
    </source>
</reference>
<dbReference type="SUPFAM" id="SSF52540">
    <property type="entry name" value="P-loop containing nucleoside triphosphate hydrolases"/>
    <property type="match status" value="1"/>
</dbReference>
<dbReference type="EMBL" id="JAUIZM010000003">
    <property type="protein sequence ID" value="KAK1395095.1"/>
    <property type="molecule type" value="Genomic_DNA"/>
</dbReference>
<evidence type="ECO:0000313" key="2">
    <source>
        <dbReference type="EMBL" id="KAK1395095.1"/>
    </source>
</evidence>
<proteinExistence type="predicted"/>
<dbReference type="Gene3D" id="3.40.50.300">
    <property type="entry name" value="P-loop containing nucleotide triphosphate hydrolases"/>
    <property type="match status" value="1"/>
</dbReference>
<dbReference type="PANTHER" id="PTHR10887:SF515">
    <property type="entry name" value="P-LOOP CONTAINING NUCLEOSIDE TRIPHOSPHATE HYDROLASES SUPERFAMILY PROTEIN"/>
    <property type="match status" value="1"/>
</dbReference>
<reference evidence="2" key="1">
    <citation type="submission" date="2023-02" db="EMBL/GenBank/DDBJ databases">
        <title>Genome of toxic invasive species Heracleum sosnowskyi carries increased number of genes despite the absence of recent whole-genome duplications.</title>
        <authorList>
            <person name="Schelkunov M."/>
            <person name="Shtratnikova V."/>
            <person name="Makarenko M."/>
            <person name="Klepikova A."/>
            <person name="Omelchenko D."/>
            <person name="Novikova G."/>
            <person name="Obukhova E."/>
            <person name="Bogdanov V."/>
            <person name="Penin A."/>
            <person name="Logacheva M."/>
        </authorList>
    </citation>
    <scope>NUCLEOTIDE SEQUENCE</scope>
    <source>
        <strain evidence="2">Hsosn_3</strain>
        <tissue evidence="2">Leaf</tissue>
    </source>
</reference>
<dbReference type="InterPro" id="IPR027417">
    <property type="entry name" value="P-loop_NTPase"/>
</dbReference>
<comment type="caution">
    <text evidence="2">The sequence shown here is derived from an EMBL/GenBank/DDBJ whole genome shotgun (WGS) entry which is preliminary data.</text>
</comment>
<evidence type="ECO:0000313" key="3">
    <source>
        <dbReference type="Proteomes" id="UP001237642"/>
    </source>
</evidence>
<dbReference type="Proteomes" id="UP001237642">
    <property type="component" value="Unassembled WGS sequence"/>
</dbReference>
<feature type="domain" description="DNA2/NAM7 helicase helicase" evidence="1">
    <location>
        <begin position="121"/>
        <end position="198"/>
    </location>
</feature>
<dbReference type="InterPro" id="IPR045055">
    <property type="entry name" value="DNA2/NAM7-like"/>
</dbReference>
<dbReference type="InterPro" id="IPR041677">
    <property type="entry name" value="DNA2/NAM7_AAA_11"/>
</dbReference>
<organism evidence="2 3">
    <name type="scientific">Heracleum sosnowskyi</name>
    <dbReference type="NCBI Taxonomy" id="360622"/>
    <lineage>
        <taxon>Eukaryota</taxon>
        <taxon>Viridiplantae</taxon>
        <taxon>Streptophyta</taxon>
        <taxon>Embryophyta</taxon>
        <taxon>Tracheophyta</taxon>
        <taxon>Spermatophyta</taxon>
        <taxon>Magnoliopsida</taxon>
        <taxon>eudicotyledons</taxon>
        <taxon>Gunneridae</taxon>
        <taxon>Pentapetalae</taxon>
        <taxon>asterids</taxon>
        <taxon>campanulids</taxon>
        <taxon>Apiales</taxon>
        <taxon>Apiaceae</taxon>
        <taxon>Apioideae</taxon>
        <taxon>apioid superclade</taxon>
        <taxon>Tordylieae</taxon>
        <taxon>Tordyliinae</taxon>
        <taxon>Heracleum</taxon>
    </lineage>
</organism>
<dbReference type="PANTHER" id="PTHR10887">
    <property type="entry name" value="DNA2/NAM7 HELICASE FAMILY"/>
    <property type="match status" value="1"/>
</dbReference>
<sequence length="203" mass="23239">MESISAAPFSKVISLQQSKQFRKLHYETIVEDWKHSSDSVDKEPYWSAKLHVNITSLVNPLTINNLVAEELKEAYLLEGKFEFLTRVNVNISTFLHFKRESVRFLRTLMSALDELDLPTCSKDSIEEFCYRMATLIFCTASSAYKLQSVKMYPMKLLVIDEAAQLRECESLIPLQVPSIKHTVLLGDECQLPAFVTSKVASYF</sequence>
<name>A0AAD8J3J7_9APIA</name>
<evidence type="ECO:0000259" key="1">
    <source>
        <dbReference type="Pfam" id="PF13086"/>
    </source>
</evidence>
<dbReference type="AlphaFoldDB" id="A0AAD8J3J7"/>
<gene>
    <name evidence="2" type="ORF">POM88_014151</name>
</gene>
<protein>
    <recommendedName>
        <fullName evidence="1">DNA2/NAM7 helicase helicase domain-containing protein</fullName>
    </recommendedName>
</protein>
<dbReference type="Pfam" id="PF13086">
    <property type="entry name" value="AAA_11"/>
    <property type="match status" value="1"/>
</dbReference>
<dbReference type="GO" id="GO:0004386">
    <property type="term" value="F:helicase activity"/>
    <property type="evidence" value="ECO:0007669"/>
    <property type="project" value="InterPro"/>
</dbReference>